<dbReference type="AlphaFoldDB" id="A0A3E3K6T8"/>
<keyword evidence="5" id="KW-1185">Reference proteome</keyword>
<dbReference type="Pfam" id="PF18983">
    <property type="entry name" value="DUF5717"/>
    <property type="match status" value="1"/>
</dbReference>
<feature type="domain" description="DUF5717" evidence="3">
    <location>
        <begin position="8"/>
        <end position="755"/>
    </location>
</feature>
<reference evidence="4 5" key="1">
    <citation type="submission" date="2018-08" db="EMBL/GenBank/DDBJ databases">
        <title>A genome reference for cultivated species of the human gut microbiota.</title>
        <authorList>
            <person name="Zou Y."/>
            <person name="Xue W."/>
            <person name="Luo G."/>
        </authorList>
    </citation>
    <scope>NUCLEOTIDE SEQUENCE [LARGE SCALE GENOMIC DNA]</scope>
    <source>
        <strain evidence="4 5">AF37-2AT</strain>
    </source>
</reference>
<dbReference type="Pfam" id="PF18984">
    <property type="entry name" value="DUF5717_N"/>
    <property type="match status" value="1"/>
</dbReference>
<gene>
    <name evidence="4" type="ORF">DW016_01380</name>
</gene>
<evidence type="ECO:0000256" key="1">
    <source>
        <dbReference type="SAM" id="Coils"/>
    </source>
</evidence>
<organism evidence="4 5">
    <name type="scientific">Sellimonas intestinalis</name>
    <dbReference type="NCBI Taxonomy" id="1653434"/>
    <lineage>
        <taxon>Bacteria</taxon>
        <taxon>Bacillati</taxon>
        <taxon>Bacillota</taxon>
        <taxon>Clostridia</taxon>
        <taxon>Lachnospirales</taxon>
        <taxon>Lachnospiraceae</taxon>
        <taxon>Sellimonas</taxon>
    </lineage>
</organism>
<evidence type="ECO:0000259" key="2">
    <source>
        <dbReference type="Pfam" id="PF18983"/>
    </source>
</evidence>
<evidence type="ECO:0000313" key="5">
    <source>
        <dbReference type="Proteomes" id="UP000261080"/>
    </source>
</evidence>
<evidence type="ECO:0000259" key="3">
    <source>
        <dbReference type="Pfam" id="PF18984"/>
    </source>
</evidence>
<dbReference type="EMBL" id="QVLX01000001">
    <property type="protein sequence ID" value="RGE90293.1"/>
    <property type="molecule type" value="Genomic_DNA"/>
</dbReference>
<dbReference type="Proteomes" id="UP000261080">
    <property type="component" value="Unassembled WGS sequence"/>
</dbReference>
<protein>
    <recommendedName>
        <fullName evidence="6">DUF5717 domain-containing protein</fullName>
    </recommendedName>
</protein>
<feature type="coiled-coil region" evidence="1">
    <location>
        <begin position="1074"/>
        <end position="1101"/>
    </location>
</feature>
<proteinExistence type="predicted"/>
<dbReference type="OrthoDB" id="9758235at2"/>
<dbReference type="InterPro" id="IPR043774">
    <property type="entry name" value="DUF5717_C"/>
</dbReference>
<name>A0A3E3K6T8_9FIRM</name>
<accession>A0A3E3K6T8</accession>
<dbReference type="InterPro" id="IPR043775">
    <property type="entry name" value="DUF5717_N"/>
</dbReference>
<evidence type="ECO:0000313" key="4">
    <source>
        <dbReference type="EMBL" id="RGE90293.1"/>
    </source>
</evidence>
<feature type="domain" description="DUF5717" evidence="2">
    <location>
        <begin position="800"/>
        <end position="1102"/>
    </location>
</feature>
<evidence type="ECO:0008006" key="6">
    <source>
        <dbReference type="Google" id="ProtNLM"/>
    </source>
</evidence>
<keyword evidence="1" id="KW-0175">Coiled coil</keyword>
<sequence>MQEVAGLKNKIKRFSNGDFSKEQPEVKFSETNLVLLIGEGETYQGSFTIESKKEALIRGIVYSSSFRIHLTENGFEGNPVEISFTYDTDGLDPGYVENGTFYIVCNGGEYELSFTAVIERPYLMTSHGKVQNMKDFKLLAMTDFMEARRLFRSMSFYEILRYENPRVVALYNNMRKWSLGEQAVEEFLVGIKQKECLFLSLSEYEKKFESITDAVRENLIITKNTWGYMPIRATVEGGFIQITQKEFTTDDFVGNTFGFHYVITPQVLHAGRNFGRIIFTTPYEQVVYEIEVTRQGVHTPKHEQTFYMTQIVKGYFSCITGKSDLLSWAEDTIQLAGQMENLGRDAAFCSLVKAHAYLESGQTEQAAEIIEQYNYGRFDMMKRPENTTYYLYLTALLKRNASHTEHVTEELRKAYNKHPKMWSVLCMLVDIDPEYRNITRRLAALEKHFYSEKFGHTLLYLQAFKCYREDPVSLKKLGNFEIQVLGFGCRYGLFTRELALYTANLAGQQKKFDRQLFRLLEKLYGEYPDPMVLTAVCTLLIKGNQICSEYFKWYELAVEQEMKIVQLYEYYMMTIEEERVRTPLPKAVCLYFMHGNTLTYEKTAFLYANIIQFQEETSEIYNYYRDKMQEFGWEQLLKRHINEPLRIIYKKFCTEENMTQERLEALNDICHAYEVKTNLPFMKSVMVIEEDGEIRQRVGVIDGKAMIFLYDKDSRIIWESMDGRHYTDSIPYETTRLFYEMRFVEFCKQLEKNKEVPEEPVAVPELSFENIKKHGMDPFVDGEVFDLCSKKILEDGYEEDEMLTELCYVLFTKGYSDHTTLSYLAIYYCGATRNMKRVWRAAKKEGIPSDRIAERIITQMVFSENIFGEEAIFCDYYGSGNTYFRLKRAYLAYISREYLIRDRQTDLSVWEIVRKEEEAGEVLPDICRIAYLKYYSEHEIQTASEELLKRFLRELCEKQVVFSFYLKYPQSWLMEVMLYDKCIVEYRAKKGSQVMIEYKIQKARERTEDQPYQKEIMQAAYEGIHVRTFVLYSDEILEYRFKEMKADGSTFASDMQTFRLEHEVPAIGTYGRLNDMSELTKEALKQAMNEYSREKELSQELFMVY</sequence>
<comment type="caution">
    <text evidence="4">The sequence shown here is derived from an EMBL/GenBank/DDBJ whole genome shotgun (WGS) entry which is preliminary data.</text>
</comment>